<dbReference type="Proteomes" id="UP000824056">
    <property type="component" value="Unassembled WGS sequence"/>
</dbReference>
<gene>
    <name evidence="4" type="ORF">H9809_12430</name>
</gene>
<evidence type="ECO:0000313" key="5">
    <source>
        <dbReference type="Proteomes" id="UP000824056"/>
    </source>
</evidence>
<dbReference type="InterPro" id="IPR050792">
    <property type="entry name" value="ADP-ribosylglycohydrolase"/>
</dbReference>
<reference evidence="4" key="2">
    <citation type="submission" date="2021-04" db="EMBL/GenBank/DDBJ databases">
        <authorList>
            <person name="Gilroy R."/>
        </authorList>
    </citation>
    <scope>NUCLEOTIDE SEQUENCE</scope>
    <source>
        <strain evidence="4">1068</strain>
    </source>
</reference>
<feature type="binding site" evidence="3">
    <location>
        <position position="283"/>
    </location>
    <ligand>
        <name>Mg(2+)</name>
        <dbReference type="ChEBI" id="CHEBI:18420"/>
        <label>1</label>
    </ligand>
</feature>
<dbReference type="GO" id="GO:0046872">
    <property type="term" value="F:metal ion binding"/>
    <property type="evidence" value="ECO:0007669"/>
    <property type="project" value="UniProtKB-KW"/>
</dbReference>
<keyword evidence="3" id="KW-0460">Magnesium</keyword>
<dbReference type="EMBL" id="DXBG01000292">
    <property type="protein sequence ID" value="HIZ66681.1"/>
    <property type="molecule type" value="Genomic_DNA"/>
</dbReference>
<reference evidence="4" key="1">
    <citation type="journal article" date="2021" name="PeerJ">
        <title>Extensive microbial diversity within the chicken gut microbiome revealed by metagenomics and culture.</title>
        <authorList>
            <person name="Gilroy R."/>
            <person name="Ravi A."/>
            <person name="Getino M."/>
            <person name="Pursley I."/>
            <person name="Horton D.L."/>
            <person name="Alikhan N.F."/>
            <person name="Baker D."/>
            <person name="Gharbi K."/>
            <person name="Hall N."/>
            <person name="Watson M."/>
            <person name="Adriaenssens E.M."/>
            <person name="Foster-Nyarko E."/>
            <person name="Jarju S."/>
            <person name="Secka A."/>
            <person name="Antonio M."/>
            <person name="Oren A."/>
            <person name="Chaudhuri R.R."/>
            <person name="La Ragione R."/>
            <person name="Hildebrand F."/>
            <person name="Pallen M.J."/>
        </authorList>
    </citation>
    <scope>NUCLEOTIDE SEQUENCE</scope>
    <source>
        <strain evidence="4">1068</strain>
    </source>
</reference>
<dbReference type="InterPro" id="IPR036705">
    <property type="entry name" value="Ribosyl_crysJ1_sf"/>
</dbReference>
<evidence type="ECO:0000256" key="3">
    <source>
        <dbReference type="PIRSR" id="PIRSR605502-1"/>
    </source>
</evidence>
<feature type="binding site" evidence="3">
    <location>
        <position position="63"/>
    </location>
    <ligand>
        <name>Mg(2+)</name>
        <dbReference type="ChEBI" id="CHEBI:18420"/>
        <label>1</label>
    </ligand>
</feature>
<name>A0A9D2JTF4_9FIRM</name>
<organism evidence="4 5">
    <name type="scientific">Candidatus Blautia pullicola</name>
    <dbReference type="NCBI Taxonomy" id="2838498"/>
    <lineage>
        <taxon>Bacteria</taxon>
        <taxon>Bacillati</taxon>
        <taxon>Bacillota</taxon>
        <taxon>Clostridia</taxon>
        <taxon>Lachnospirales</taxon>
        <taxon>Lachnospiraceae</taxon>
        <taxon>Blautia</taxon>
    </lineage>
</organism>
<dbReference type="PANTHER" id="PTHR16222:SF24">
    <property type="entry name" value="ADP-RIBOSYLHYDROLASE ARH3"/>
    <property type="match status" value="1"/>
</dbReference>
<proteinExistence type="inferred from homology"/>
<evidence type="ECO:0000313" key="4">
    <source>
        <dbReference type="EMBL" id="HIZ66681.1"/>
    </source>
</evidence>
<dbReference type="Gene3D" id="1.10.4080.10">
    <property type="entry name" value="ADP-ribosylation/Crystallin J1"/>
    <property type="match status" value="1"/>
</dbReference>
<evidence type="ECO:0000256" key="1">
    <source>
        <dbReference type="ARBA" id="ARBA00010702"/>
    </source>
</evidence>
<keyword evidence="2" id="KW-0378">Hydrolase</keyword>
<protein>
    <submittedName>
        <fullName evidence="4">ADP-ribosylglycohydrolase family protein</fullName>
    </submittedName>
</protein>
<dbReference type="Pfam" id="PF03747">
    <property type="entry name" value="ADP_ribosyl_GH"/>
    <property type="match status" value="1"/>
</dbReference>
<dbReference type="AlphaFoldDB" id="A0A9D2JTF4"/>
<comment type="similarity">
    <text evidence="1">Belongs to the ADP-ribosylglycohydrolase family.</text>
</comment>
<comment type="caution">
    <text evidence="4">The sequence shown here is derived from an EMBL/GenBank/DDBJ whole genome shotgun (WGS) entry which is preliminary data.</text>
</comment>
<feature type="binding site" evidence="3">
    <location>
        <position position="61"/>
    </location>
    <ligand>
        <name>Mg(2+)</name>
        <dbReference type="ChEBI" id="CHEBI:18420"/>
        <label>1</label>
    </ligand>
</feature>
<sequence>MHKKERILGALIGAAYGDAFGMPSEMWTPEKIKAKLGYIDCFLPGQEENEISRGFQAGEVTDDTANLLLVIDMLVKGRGKVDAHLFIQMLRRWAGEQEKAKTVIGPSTAAAFQKLKKGVPMELTGRNGITNGGAMKILPLGLVYGSQGLEVLSRQVKLLCLPTHNTSCAMAGACAVAAAAGLAAEGERSLEGILDYAREGALAGQLQGFPVCGPSVAGRIGLARVIAEQSKSEEKVLEELYDIVGTGLSAAESVPAALGLVSLSRGNPVKCARYAANIGGDTDTIGAMACGICGAYSGAGAFEKKDIELLERVNGISFEKVTDRLMEACGL</sequence>
<evidence type="ECO:0000256" key="2">
    <source>
        <dbReference type="ARBA" id="ARBA00022801"/>
    </source>
</evidence>
<feature type="binding site" evidence="3">
    <location>
        <position position="281"/>
    </location>
    <ligand>
        <name>Mg(2+)</name>
        <dbReference type="ChEBI" id="CHEBI:18420"/>
        <label>1</label>
    </ligand>
</feature>
<dbReference type="InterPro" id="IPR005502">
    <property type="entry name" value="Ribosyl_crysJ1"/>
</dbReference>
<dbReference type="SUPFAM" id="SSF101478">
    <property type="entry name" value="ADP-ribosylglycohydrolase"/>
    <property type="match status" value="1"/>
</dbReference>
<dbReference type="PANTHER" id="PTHR16222">
    <property type="entry name" value="ADP-RIBOSYLGLYCOHYDROLASE"/>
    <property type="match status" value="1"/>
</dbReference>
<accession>A0A9D2JTF4</accession>
<comment type="cofactor">
    <cofactor evidence="3">
        <name>Mg(2+)</name>
        <dbReference type="ChEBI" id="CHEBI:18420"/>
    </cofactor>
    <text evidence="3">Binds 2 magnesium ions per subunit.</text>
</comment>
<keyword evidence="3" id="KW-0479">Metal-binding</keyword>
<feature type="binding site" evidence="3">
    <location>
        <position position="284"/>
    </location>
    <ligand>
        <name>Mg(2+)</name>
        <dbReference type="ChEBI" id="CHEBI:18420"/>
        <label>1</label>
    </ligand>
</feature>
<dbReference type="GO" id="GO:0016787">
    <property type="term" value="F:hydrolase activity"/>
    <property type="evidence" value="ECO:0007669"/>
    <property type="project" value="UniProtKB-KW"/>
</dbReference>
<feature type="binding site" evidence="3">
    <location>
        <position position="62"/>
    </location>
    <ligand>
        <name>Mg(2+)</name>
        <dbReference type="ChEBI" id="CHEBI:18420"/>
        <label>1</label>
    </ligand>
</feature>